<dbReference type="Proteomes" id="UP000186549">
    <property type="component" value="Unassembled WGS sequence"/>
</dbReference>
<evidence type="ECO:0000313" key="2">
    <source>
        <dbReference type="Proteomes" id="UP000186549"/>
    </source>
</evidence>
<protein>
    <recommendedName>
        <fullName evidence="3">Lipoprotein</fullName>
    </recommendedName>
</protein>
<name>A0A1Q6HQN9_BACUN</name>
<accession>A0A1Q6HQN9</accession>
<comment type="caution">
    <text evidence="1">The sequence shown here is derived from an EMBL/GenBank/DDBJ whole genome shotgun (WGS) entry which is preliminary data.</text>
</comment>
<dbReference type="PROSITE" id="PS51257">
    <property type="entry name" value="PROKAR_LIPOPROTEIN"/>
    <property type="match status" value="1"/>
</dbReference>
<dbReference type="EMBL" id="MNQU01000332">
    <property type="protein sequence ID" value="OKZ28823.1"/>
    <property type="molecule type" value="Genomic_DNA"/>
</dbReference>
<evidence type="ECO:0008006" key="3">
    <source>
        <dbReference type="Google" id="ProtNLM"/>
    </source>
</evidence>
<organism evidence="1 2">
    <name type="scientific">Bacteroides uniformis</name>
    <dbReference type="NCBI Taxonomy" id="820"/>
    <lineage>
        <taxon>Bacteria</taxon>
        <taxon>Pseudomonadati</taxon>
        <taxon>Bacteroidota</taxon>
        <taxon>Bacteroidia</taxon>
        <taxon>Bacteroidales</taxon>
        <taxon>Bacteroidaceae</taxon>
        <taxon>Bacteroides</taxon>
    </lineage>
</organism>
<proteinExistence type="predicted"/>
<sequence length="112" mass="12728">MKKILFFMAIFLLLVGCSKDDDTDETKYCWNFQIRVMTTIYNGSEKTSSVITNETICDLTEAEANEMKEKIYNVSEGSKGGYRVKIVTEAIGLSKKRNNSNGNSQYDRGDWS</sequence>
<gene>
    <name evidence="1" type="ORF">BHV79_17660</name>
</gene>
<reference evidence="1 2" key="1">
    <citation type="journal article" date="2016" name="Nat. Biotechnol.">
        <title>Measurement of bacterial replication rates in microbial communities.</title>
        <authorList>
            <person name="Brown C.T."/>
            <person name="Olm M.R."/>
            <person name="Thomas B.C."/>
            <person name="Banfield J.F."/>
        </authorList>
    </citation>
    <scope>NUCLEOTIDE SEQUENCE [LARGE SCALE GENOMIC DNA]</scope>
    <source>
        <strain evidence="1">45_41</strain>
    </source>
</reference>
<dbReference type="AlphaFoldDB" id="A0A1Q6HQN9"/>
<evidence type="ECO:0000313" key="1">
    <source>
        <dbReference type="EMBL" id="OKZ28823.1"/>
    </source>
</evidence>